<keyword evidence="2" id="KW-1185">Reference proteome</keyword>
<evidence type="ECO:0000313" key="2">
    <source>
        <dbReference type="Proteomes" id="UP001529510"/>
    </source>
</evidence>
<accession>A0ABD0MDQ1</accession>
<dbReference type="EMBL" id="JAMKFB020000831">
    <property type="protein sequence ID" value="KAL0147060.1"/>
    <property type="molecule type" value="Genomic_DNA"/>
</dbReference>
<feature type="non-terminal residue" evidence="1">
    <location>
        <position position="1"/>
    </location>
</feature>
<dbReference type="Proteomes" id="UP001529510">
    <property type="component" value="Unassembled WGS sequence"/>
</dbReference>
<protein>
    <submittedName>
        <fullName evidence="1">Uncharacterized protein</fullName>
    </submittedName>
</protein>
<gene>
    <name evidence="1" type="ORF">M9458_057584</name>
</gene>
<evidence type="ECO:0000313" key="1">
    <source>
        <dbReference type="EMBL" id="KAL0147060.1"/>
    </source>
</evidence>
<dbReference type="AlphaFoldDB" id="A0ABD0MDQ1"/>
<reference evidence="1 2" key="1">
    <citation type="submission" date="2024-05" db="EMBL/GenBank/DDBJ databases">
        <title>Genome sequencing and assembly of Indian major carp, Cirrhinus mrigala (Hamilton, 1822).</title>
        <authorList>
            <person name="Mohindra V."/>
            <person name="Chowdhury L.M."/>
            <person name="Lal K."/>
            <person name="Jena J.K."/>
        </authorList>
    </citation>
    <scope>NUCLEOTIDE SEQUENCE [LARGE SCALE GENOMIC DNA]</scope>
    <source>
        <strain evidence="1">CM1030</strain>
        <tissue evidence="1">Blood</tissue>
    </source>
</reference>
<sequence length="187" mass="21688">VKQKVGASTLMDFRYSCRDGLLAMVDKLQQKSPLKYILVENMGFLDPVKMADENETDQLQSMLRRTLAYVVDQGRINEQDCDEMILQYAHFIDDVMQKKHSAFSDCNPLSDRVDTLLHSYMSKEKEFQKLWKMCRQLLLLSRGQGTVERGFSVNRKIVVDNLVEDTYCNTSRAKTRRVQTIFGETLT</sequence>
<proteinExistence type="predicted"/>
<comment type="caution">
    <text evidence="1">The sequence shown here is derived from an EMBL/GenBank/DDBJ whole genome shotgun (WGS) entry which is preliminary data.</text>
</comment>
<name>A0ABD0MDQ1_CIRMR</name>
<organism evidence="1 2">
    <name type="scientific">Cirrhinus mrigala</name>
    <name type="common">Mrigala</name>
    <dbReference type="NCBI Taxonomy" id="683832"/>
    <lineage>
        <taxon>Eukaryota</taxon>
        <taxon>Metazoa</taxon>
        <taxon>Chordata</taxon>
        <taxon>Craniata</taxon>
        <taxon>Vertebrata</taxon>
        <taxon>Euteleostomi</taxon>
        <taxon>Actinopterygii</taxon>
        <taxon>Neopterygii</taxon>
        <taxon>Teleostei</taxon>
        <taxon>Ostariophysi</taxon>
        <taxon>Cypriniformes</taxon>
        <taxon>Cyprinidae</taxon>
        <taxon>Labeoninae</taxon>
        <taxon>Labeonini</taxon>
        <taxon>Cirrhinus</taxon>
    </lineage>
</organism>